<protein>
    <submittedName>
        <fullName evidence="4">PucR family transcriptional regulator</fullName>
    </submittedName>
</protein>
<feature type="domain" description="PucR C-terminal helix-turn-helix" evidence="2">
    <location>
        <begin position="343"/>
        <end position="397"/>
    </location>
</feature>
<proteinExistence type="inferred from homology"/>
<dbReference type="PANTHER" id="PTHR33744:SF1">
    <property type="entry name" value="DNA-BINDING TRANSCRIPTIONAL ACTIVATOR ADER"/>
    <property type="match status" value="1"/>
</dbReference>
<sequence length="432" mass="46648">MAWTRPAEPIRRLLRRGAEIALDAPPEWLTEIEDSTLAGPGMRQVADDPVLNAAIRRTLRSSLRHWALSNQRDPGAPVPASIGPDTPGIARDLVRRGLDESVLHAYRQGQNAAWLRWMSVAFTLTSDPDELRELLDVSSRSIAGLVDATVAAISAQMRSERDAIAGGTHADRREVVSLVLDGAPITPDRASARLGYRLDRSHTAAVVWNDTDDSDLADLERAAEALAGPDRTARPLAVVARAATVWAWIPGRPPSTDGLHAALAGLPGVRVALGPTAHGVEGFRRSHLDALTTQRLIARLRSDQRVAAFDAVQLVSLATTDPEAADRFVTDTLGDLATAPPELRRTVRTYIHARCHAAQAAAALYTHRNTLLRRLARADELLPRPIRENSVAVAVALDIVHWHGSGSRVVTAGDPAVALRGTTLRGRPNITR</sequence>
<comment type="similarity">
    <text evidence="1">Belongs to the CdaR family.</text>
</comment>
<feature type="domain" description="CdaR GGDEF-like" evidence="3">
    <location>
        <begin position="189"/>
        <end position="295"/>
    </location>
</feature>
<dbReference type="EMBL" id="JAGSOV010000057">
    <property type="protein sequence ID" value="MCO1658643.1"/>
    <property type="molecule type" value="Genomic_DNA"/>
</dbReference>
<dbReference type="InterPro" id="IPR025736">
    <property type="entry name" value="PucR_C-HTH_dom"/>
</dbReference>
<evidence type="ECO:0000313" key="4">
    <source>
        <dbReference type="EMBL" id="MCO1658643.1"/>
    </source>
</evidence>
<dbReference type="Pfam" id="PF13556">
    <property type="entry name" value="HTH_30"/>
    <property type="match status" value="1"/>
</dbReference>
<organism evidence="4 5">
    <name type="scientific">Pseudonocardia humida</name>
    <dbReference type="NCBI Taxonomy" id="2800819"/>
    <lineage>
        <taxon>Bacteria</taxon>
        <taxon>Bacillati</taxon>
        <taxon>Actinomycetota</taxon>
        <taxon>Actinomycetes</taxon>
        <taxon>Pseudonocardiales</taxon>
        <taxon>Pseudonocardiaceae</taxon>
        <taxon>Pseudonocardia</taxon>
    </lineage>
</organism>
<keyword evidence="5" id="KW-1185">Reference proteome</keyword>
<dbReference type="InterPro" id="IPR042070">
    <property type="entry name" value="PucR_C-HTH_sf"/>
</dbReference>
<comment type="caution">
    <text evidence="4">The sequence shown here is derived from an EMBL/GenBank/DDBJ whole genome shotgun (WGS) entry which is preliminary data.</text>
</comment>
<evidence type="ECO:0000259" key="2">
    <source>
        <dbReference type="Pfam" id="PF13556"/>
    </source>
</evidence>
<name>A0ABT1A6K7_9PSEU</name>
<dbReference type="Proteomes" id="UP001165283">
    <property type="component" value="Unassembled WGS sequence"/>
</dbReference>
<evidence type="ECO:0000256" key="1">
    <source>
        <dbReference type="ARBA" id="ARBA00006754"/>
    </source>
</evidence>
<evidence type="ECO:0000313" key="5">
    <source>
        <dbReference type="Proteomes" id="UP001165283"/>
    </source>
</evidence>
<dbReference type="Pfam" id="PF17853">
    <property type="entry name" value="GGDEF_2"/>
    <property type="match status" value="1"/>
</dbReference>
<evidence type="ECO:0000259" key="3">
    <source>
        <dbReference type="Pfam" id="PF17853"/>
    </source>
</evidence>
<dbReference type="RefSeq" id="WP_252442836.1">
    <property type="nucleotide sequence ID" value="NZ_JAGSOV010000057.1"/>
</dbReference>
<dbReference type="InterPro" id="IPR041522">
    <property type="entry name" value="CdaR_GGDEF"/>
</dbReference>
<gene>
    <name evidence="4" type="ORF">KDL28_26610</name>
</gene>
<dbReference type="Gene3D" id="1.10.10.2840">
    <property type="entry name" value="PucR C-terminal helix-turn-helix domain"/>
    <property type="match status" value="1"/>
</dbReference>
<accession>A0ABT1A6K7</accession>
<reference evidence="4" key="1">
    <citation type="submission" date="2021-04" db="EMBL/GenBank/DDBJ databases">
        <title>Pseudonocardia sp. nov., isolated from sandy soil of mangrove forest.</title>
        <authorList>
            <person name="Zan Z."/>
            <person name="Huang R."/>
            <person name="Liu W."/>
        </authorList>
    </citation>
    <scope>NUCLEOTIDE SEQUENCE</scope>
    <source>
        <strain evidence="4">S2-4</strain>
    </source>
</reference>
<dbReference type="InterPro" id="IPR051448">
    <property type="entry name" value="CdaR-like_regulators"/>
</dbReference>
<dbReference type="PANTHER" id="PTHR33744">
    <property type="entry name" value="CARBOHYDRATE DIACID REGULATOR"/>
    <property type="match status" value="1"/>
</dbReference>